<comment type="caution">
    <text evidence="1">The sequence shown here is derived from an EMBL/GenBank/DDBJ whole genome shotgun (WGS) entry which is preliminary data.</text>
</comment>
<protein>
    <recommendedName>
        <fullName evidence="3">VOC domain-containing protein</fullName>
    </recommendedName>
</protein>
<reference evidence="1 2" key="1">
    <citation type="submission" date="2020-03" db="EMBL/GenBank/DDBJ databases">
        <title>Draft Genome Sequence of 2-Methylisoborneol Producing Pseudanabaena yagii Strain GIHE-NHR1 Isolated from North Han River in South Korea.</title>
        <authorList>
            <person name="Jeong J."/>
        </authorList>
    </citation>
    <scope>NUCLEOTIDE SEQUENCE [LARGE SCALE GENOMIC DNA]</scope>
    <source>
        <strain evidence="1 2">GIHE-NHR1</strain>
    </source>
</reference>
<evidence type="ECO:0000313" key="2">
    <source>
        <dbReference type="Proteomes" id="UP000738376"/>
    </source>
</evidence>
<name>A0ABX1LWN9_9CYAN</name>
<dbReference type="EMBL" id="JAAVJL010000001">
    <property type="protein sequence ID" value="NMF59204.1"/>
    <property type="molecule type" value="Genomic_DNA"/>
</dbReference>
<dbReference type="Proteomes" id="UP000738376">
    <property type="component" value="Unassembled WGS sequence"/>
</dbReference>
<keyword evidence="2" id="KW-1185">Reference proteome</keyword>
<evidence type="ECO:0008006" key="3">
    <source>
        <dbReference type="Google" id="ProtNLM"/>
    </source>
</evidence>
<evidence type="ECO:0000313" key="1">
    <source>
        <dbReference type="EMBL" id="NMF59204.1"/>
    </source>
</evidence>
<gene>
    <name evidence="1" type="ORF">HC246_14570</name>
</gene>
<sequence>MISGIFENCIGTRDLEGTLKYWAEFGYREVQRGQLNAEHTELLYGHASNLQSIRLQNGNSSTHGLLRIMGWENPRNQGLANTLPMVVGSRWFASLVQDIYTIADAFVDENANGGNWIFTDPVRGIEGIGHQGTGLYNRFTGVREMFVIGAETRQAFFQRYNYTRAGYGTIPLESPLAVSEGTHSSFVTSDHAIATFYGEVFGLETLVNGKRSGYQNTATRQILMLEDGQEFCYSSFAATGAIAGVFQVYTPLYPTVDKREFSQPGSLGISLFTYKVDDIYAFRDRLLSSNAYNVSAVVPNEFGEPSVGFIAPDGMYWVMIG</sequence>
<organism evidence="1 2">
    <name type="scientific">Pseudanabaena yagii GIHE-NHR1</name>
    <dbReference type="NCBI Taxonomy" id="2722753"/>
    <lineage>
        <taxon>Bacteria</taxon>
        <taxon>Bacillati</taxon>
        <taxon>Cyanobacteriota</taxon>
        <taxon>Cyanophyceae</taxon>
        <taxon>Pseudanabaenales</taxon>
        <taxon>Pseudanabaenaceae</taxon>
        <taxon>Pseudanabaena</taxon>
        <taxon>Pseudanabaena yagii</taxon>
    </lineage>
</organism>
<dbReference type="InterPro" id="IPR029068">
    <property type="entry name" value="Glyas_Bleomycin-R_OHBP_Dase"/>
</dbReference>
<proteinExistence type="predicted"/>
<accession>A0ABX1LWN9</accession>
<dbReference type="SUPFAM" id="SSF54593">
    <property type="entry name" value="Glyoxalase/Bleomycin resistance protein/Dihydroxybiphenyl dioxygenase"/>
    <property type="match status" value="1"/>
</dbReference>
<dbReference type="RefSeq" id="WP_169364007.1">
    <property type="nucleotide sequence ID" value="NZ_JAAVJL010000001.1"/>
</dbReference>